<dbReference type="PROSITE" id="PS50194">
    <property type="entry name" value="FILAMIN_REPEAT"/>
    <property type="match status" value="1"/>
</dbReference>
<evidence type="ECO:0000256" key="1">
    <source>
        <dbReference type="SAM" id="Phobius"/>
    </source>
</evidence>
<accession>A0AA41QRP6</accession>
<keyword evidence="1" id="KW-0472">Membrane</keyword>
<protein>
    <submittedName>
        <fullName evidence="3">VWA domain-containing protein</fullName>
    </submittedName>
</protein>
<feature type="transmembrane region" description="Helical" evidence="1">
    <location>
        <begin position="570"/>
        <end position="590"/>
    </location>
</feature>
<evidence type="ECO:0000313" key="4">
    <source>
        <dbReference type="Proteomes" id="UP001156140"/>
    </source>
</evidence>
<name>A0AA41QRP6_9HYPH</name>
<dbReference type="InterPro" id="IPR029062">
    <property type="entry name" value="Class_I_gatase-like"/>
</dbReference>
<dbReference type="InterPro" id="IPR036465">
    <property type="entry name" value="vWFA_dom_sf"/>
</dbReference>
<gene>
    <name evidence="3" type="ORF">ML536_18275</name>
</gene>
<dbReference type="Pfam" id="PF07584">
    <property type="entry name" value="BatA"/>
    <property type="match status" value="1"/>
</dbReference>
<feature type="transmembrane region" description="Helical" evidence="1">
    <location>
        <begin position="58"/>
        <end position="79"/>
    </location>
</feature>
<dbReference type="Proteomes" id="UP001156140">
    <property type="component" value="Unassembled WGS sequence"/>
</dbReference>
<organism evidence="3 4">
    <name type="scientific">Paradevosia shaoguanensis</name>
    <dbReference type="NCBI Taxonomy" id="1335043"/>
    <lineage>
        <taxon>Bacteria</taxon>
        <taxon>Pseudomonadati</taxon>
        <taxon>Pseudomonadota</taxon>
        <taxon>Alphaproteobacteria</taxon>
        <taxon>Hyphomicrobiales</taxon>
        <taxon>Devosiaceae</taxon>
        <taxon>Paradevosia</taxon>
    </lineage>
</organism>
<evidence type="ECO:0000259" key="2">
    <source>
        <dbReference type="PROSITE" id="PS50234"/>
    </source>
</evidence>
<dbReference type="PANTHER" id="PTHR37947">
    <property type="entry name" value="BLL2462 PROTEIN"/>
    <property type="match status" value="1"/>
</dbReference>
<feature type="transmembrane region" description="Helical" evidence="1">
    <location>
        <begin position="6"/>
        <end position="23"/>
    </location>
</feature>
<dbReference type="Gene3D" id="3.40.50.410">
    <property type="entry name" value="von Willebrand factor, type A domain"/>
    <property type="match status" value="2"/>
</dbReference>
<keyword evidence="1" id="KW-0812">Transmembrane</keyword>
<keyword evidence="4" id="KW-1185">Reference proteome</keyword>
<dbReference type="Pfam" id="PF13519">
    <property type="entry name" value="VWA_2"/>
    <property type="match status" value="1"/>
</dbReference>
<dbReference type="SMART" id="SM00327">
    <property type="entry name" value="VWA"/>
    <property type="match status" value="1"/>
</dbReference>
<dbReference type="RefSeq" id="WP_281736859.1">
    <property type="nucleotide sequence ID" value="NZ_JAKETQ010000003.1"/>
</dbReference>
<reference evidence="3" key="1">
    <citation type="submission" date="2022-03" db="EMBL/GenBank/DDBJ databases">
        <title>The complete genome sequence of a Methyloterrigena soli.</title>
        <authorList>
            <person name="Zi Z."/>
        </authorList>
    </citation>
    <scope>NUCLEOTIDE SEQUENCE</scope>
    <source>
        <strain evidence="3">M48</strain>
    </source>
</reference>
<evidence type="ECO:0000313" key="3">
    <source>
        <dbReference type="EMBL" id="MCI0128784.1"/>
    </source>
</evidence>
<dbReference type="EMBL" id="JALAZD010000003">
    <property type="protein sequence ID" value="MCI0128784.1"/>
    <property type="molecule type" value="Genomic_DNA"/>
</dbReference>
<dbReference type="InterPro" id="IPR002035">
    <property type="entry name" value="VWF_A"/>
</dbReference>
<sequence>MIFLAPLMLGLLALGVLIAIMHVRRRRALVVPGLMLWKQVEAATSGARAVLQWPRPSVPLLLQLLALLLIVLALAQPFWGANRNVAHWIYVLDNSASMQAQDGDRTRRDVADALIREHAGGEGAGARYSLIVAGAAAQTELARQAMLPSLFDEALARVEPEEAGVDWAGAARLVDALRRDDEVTQVVVLSDVPPADFLAADGKLRLATVAVGNTADNAAISARLTQPLGDDQAWSLSGEARFTPGMRGTGITIEFTLAGAAEPKVLDRFEITGEGRAPFSRPLQMPGAGVLTARLDADGAAFDDRVDFVVGTEPATRRVLHIGVPEQPIARLFEAIDGVTVSEAETLPADADDYDLVVVDGVEVDRAPRTNTLWVGLGRLKGEPLPAVLADARPTGWDLEHVLAKSVGWTNLHMNAAYELAAPGDGDVLVQAGDASLLSVGRVEDEYDIRLAFDPAESDWAEQPSFAVFGVHLMQMLGPLPGQVVAKPCIVGSVCPVDAKLVGGSVRLRGDEAAPAVLMGAFTPLRAGVYEIERNGRTASIAVHPLMSDESMLAAGEAAVGEMPERPFALWRWLVGGAVVVLLIEAVVAGRGSEGFLSRRALADGAVARRHRKVIALRAVALGLAILAWFNLPFWIYRNDQAVVAVVGPSDELVDGAETIFVGDMPRLITRDSGAFAGAGADAIRMAVAMLPPDRPGRVIVGEQGSGNLAMLGPDLATRSVPVDMLPMEPALAPDAVAHLLAPEQVFAGDRFELSAIVRSNQATNADVVVSDAQGEVWRETVQLAPGSNRFAVPVSAVAPGAQAYRMSVDVPGDPRPANNDDGAVVDAILPGRIAVVSGQSGRGAAFAAMLEGQGFDVDLIAAANAPETIDGWLSYSGIVLMNLPAIDLPIARQELIRSAVAEHGRGLMILGGANSFGPGGYLETPLDALSPISSRIPRDKPGVAIVFVLDRSSSMKQAVGPVTRLDIAKQATLAAIDLLNPESEVSVVTFDSAARLTVPLTSVTNKEFIERSVNQVSLGGGTALYRGLSTGFAQLRGVDASARHIVVMTDGQSQPADYSGLMASIRGEGITVSSVAIGEDSEIELIETLARDGGGLFHATTDFAALPSILSQEAMLLAGDPTETHSAQPYWVDREAQFLAGMGEAFPAIEGFVLATAKPEATMHAMVEDQFGEPVPLLASWRYGNGQVLAMTTDAAGDWTRSWQASEDYPRLFSQALRAFLPGNESADSRIVAEREGDIVQLRVTNAGDRALEAIGPDGSREPVALKASSDGSLAGSFVPRLPGEYRFALADGSAETGLYLAYPARLDWSRPKGDLPELVATTGGRVLASRSDRQLPDAGRWAMVPFGLVWLGLALLIFLAELALRYTDIFNRFGRPARVQPTG</sequence>
<dbReference type="Gene3D" id="3.40.50.880">
    <property type="match status" value="1"/>
</dbReference>
<dbReference type="PROSITE" id="PS50234">
    <property type="entry name" value="VWFA"/>
    <property type="match status" value="1"/>
</dbReference>
<dbReference type="PANTHER" id="PTHR37947:SF2">
    <property type="entry name" value="VON WILLEBRAND FACTOR TYPE A"/>
    <property type="match status" value="1"/>
</dbReference>
<keyword evidence="1" id="KW-1133">Transmembrane helix</keyword>
<feature type="domain" description="VWFA" evidence="2">
    <location>
        <begin position="945"/>
        <end position="1114"/>
    </location>
</feature>
<dbReference type="SUPFAM" id="SSF52317">
    <property type="entry name" value="Class I glutamine amidotransferase-like"/>
    <property type="match status" value="2"/>
</dbReference>
<dbReference type="Pfam" id="PF00092">
    <property type="entry name" value="VWA"/>
    <property type="match status" value="1"/>
</dbReference>
<feature type="transmembrane region" description="Helical" evidence="1">
    <location>
        <begin position="615"/>
        <end position="637"/>
    </location>
</feature>
<comment type="caution">
    <text evidence="3">The sequence shown here is derived from an EMBL/GenBank/DDBJ whole genome shotgun (WGS) entry which is preliminary data.</text>
</comment>
<proteinExistence type="predicted"/>
<dbReference type="InterPro" id="IPR017868">
    <property type="entry name" value="Filamin/ABP280_repeat-like"/>
</dbReference>
<dbReference type="SUPFAM" id="SSF53300">
    <property type="entry name" value="vWA-like"/>
    <property type="match status" value="1"/>
</dbReference>
<feature type="transmembrane region" description="Helical" evidence="1">
    <location>
        <begin position="1343"/>
        <end position="1366"/>
    </location>
</feature>
<dbReference type="InterPro" id="IPR024163">
    <property type="entry name" value="Aerotolerance_reg_N"/>
</dbReference>